<evidence type="ECO:0000256" key="23">
    <source>
        <dbReference type="ARBA" id="ARBA00051880"/>
    </source>
</evidence>
<keyword evidence="9 27" id="KW-1133">Transmembrane helix</keyword>
<reference evidence="30" key="1">
    <citation type="submission" date="2025-08" db="UniProtKB">
        <authorList>
            <consortium name="RefSeq"/>
        </authorList>
    </citation>
    <scope>IDENTIFICATION</scope>
    <source>
        <tissue evidence="30">Sperm</tissue>
    </source>
</reference>
<comment type="catalytic activity">
    <reaction evidence="17">
        <text>1,2-di-(9Z,12Z-octadecadienoyl)-sn-glycero-3-phosphoethanolamine + S-adenosyl-L-methionine = 1,2-di-(9Z,12Z-octadecadienoyl)-sn-glycero-3-phospho-N-methylethanolamine + S-adenosyl-L-homocysteine + H(+)</text>
        <dbReference type="Rhea" id="RHEA:70739"/>
        <dbReference type="ChEBI" id="CHEBI:15378"/>
        <dbReference type="ChEBI" id="CHEBI:57856"/>
        <dbReference type="ChEBI" id="CHEBI:59789"/>
        <dbReference type="ChEBI" id="CHEBI:172403"/>
        <dbReference type="ChEBI" id="CHEBI:189848"/>
    </reaction>
    <physiologicalReaction direction="left-to-right" evidence="17">
        <dbReference type="Rhea" id="RHEA:70740"/>
    </physiologicalReaction>
</comment>
<feature type="topological domain" description="Lumenal" evidence="27">
    <location>
        <begin position="59"/>
        <end position="70"/>
    </location>
</feature>
<dbReference type="GO" id="GO:0006656">
    <property type="term" value="P:phosphatidylcholine biosynthetic process"/>
    <property type="evidence" value="ECO:0007669"/>
    <property type="project" value="UniProtKB-UniRule"/>
</dbReference>
<keyword evidence="7 27" id="KW-0812">Transmembrane</keyword>
<feature type="binding site" evidence="27">
    <location>
        <begin position="207"/>
        <end position="208"/>
    </location>
    <ligand>
        <name>S-adenosyl-L-methionine</name>
        <dbReference type="ChEBI" id="CHEBI:59789"/>
    </ligand>
</feature>
<dbReference type="GO" id="GO:0005789">
    <property type="term" value="C:endoplasmic reticulum membrane"/>
    <property type="evidence" value="ECO:0007669"/>
    <property type="project" value="UniProtKB-SubCell"/>
</dbReference>
<comment type="catalytic activity">
    <reaction evidence="18">
        <text>1,2-di-(9Z,12Z-octadecadienoyl)-sn-glycero-3-phospho-N-methylethanolamine + S-adenosyl-L-methionine = 1,2-di-(9Z,12Z-octadecadienoyl)-sn-glycero-3-phospho-N,N-dimethylethanolamine + S-adenosyl-L-homocysteine + H(+)</text>
        <dbReference type="Rhea" id="RHEA:70743"/>
        <dbReference type="ChEBI" id="CHEBI:15378"/>
        <dbReference type="ChEBI" id="CHEBI:57856"/>
        <dbReference type="ChEBI" id="CHEBI:59789"/>
        <dbReference type="ChEBI" id="CHEBI:189848"/>
        <dbReference type="ChEBI" id="CHEBI:189849"/>
    </reaction>
    <physiologicalReaction direction="left-to-right" evidence="18">
        <dbReference type="Rhea" id="RHEA:70744"/>
    </physiologicalReaction>
</comment>
<comment type="catalytic activity">
    <reaction evidence="15">
        <text>1-hexadecanoyl-2-(4Z,7Z,10Z,13Z,16Z,19Z-docosahexaenoyl)-sn-glycero-3-phospho-N,N-dimethylethanolamine + S-adenosyl-L-methionine = 1-hexadecanoyl-2-(4Z,7Z,10Z,13Z,16Z,19Z-docosahexaenoyl)-sn-glycero-3-phosphocholine + S-adenosyl-L-homocysteine + H(+)</text>
        <dbReference type="Rhea" id="RHEA:70771"/>
        <dbReference type="ChEBI" id="CHEBI:15378"/>
        <dbReference type="ChEBI" id="CHEBI:57856"/>
        <dbReference type="ChEBI" id="CHEBI:59789"/>
        <dbReference type="ChEBI" id="CHEBI:74963"/>
        <dbReference type="ChEBI" id="CHEBI:189862"/>
    </reaction>
    <physiologicalReaction direction="left-to-right" evidence="15">
        <dbReference type="Rhea" id="RHEA:70772"/>
    </physiologicalReaction>
</comment>
<comment type="catalytic activity">
    <reaction evidence="16">
        <text>1-hexadecanoyl-2-(4Z,7Z,10Z,13Z,16Z,19Z-docosahexaenoyl)-sn-glycero-3-phosphoethanolamine + S-adenosyl-L-methionine = 1-hexadecanoyl-2-(4Z,7Z,10Z,13Z,16Z,19Z-docosahexaenoyl)-sn-glycero-3-phospho-N-methylethanolamine + S-adenosyl-L-homocysteine + H(+)</text>
        <dbReference type="Rhea" id="RHEA:70763"/>
        <dbReference type="ChEBI" id="CHEBI:15378"/>
        <dbReference type="ChEBI" id="CHEBI:57856"/>
        <dbReference type="ChEBI" id="CHEBI:59789"/>
        <dbReference type="ChEBI" id="CHEBI:78261"/>
        <dbReference type="ChEBI" id="CHEBI:189861"/>
    </reaction>
    <physiologicalReaction direction="left-to-right" evidence="16">
        <dbReference type="Rhea" id="RHEA:70764"/>
    </physiologicalReaction>
</comment>
<keyword evidence="14 27" id="KW-1208">Phospholipid metabolism</keyword>
<feature type="topological domain" description="Lumenal" evidence="27">
    <location>
        <begin position="1"/>
        <end position="37"/>
    </location>
</feature>
<comment type="catalytic activity">
    <reaction evidence="24">
        <text>1,2-di-(9Z-octadecenoyl)-sn-glycero-3-phosphoethanolamine + S-adenosyl-L-methionine = 1,2-di-(9Z-octadecenoyl)-sn-glycero-3-phospho-N-methylethanolamine + S-adenosyl-L-homocysteine + H(+)</text>
        <dbReference type="Rhea" id="RHEA:70619"/>
        <dbReference type="ChEBI" id="CHEBI:15378"/>
        <dbReference type="ChEBI" id="CHEBI:57856"/>
        <dbReference type="ChEBI" id="CHEBI:59789"/>
        <dbReference type="ChEBI" id="CHEBI:74986"/>
        <dbReference type="ChEBI" id="CHEBI:85679"/>
    </reaction>
    <physiologicalReaction direction="left-to-right" evidence="24">
        <dbReference type="Rhea" id="RHEA:70620"/>
    </physiologicalReaction>
</comment>
<keyword evidence="8 27" id="KW-0256">Endoplasmic reticulum</keyword>
<name>A0AAJ7THV5_PETMA</name>
<comment type="catalytic activity">
    <reaction evidence="26">
        <text>1,2-di-(9Z-octadecenoyl)-sn-glycero-3-phospho-N,N-dimethylethanolamine + S-adenosyl-L-methionine = 1,2-di-(9Z-octadecenoyl)-sn-glycero-3-phosphocholine + S-adenosyl-L-homocysteine + H(+)</text>
        <dbReference type="Rhea" id="RHEA:70623"/>
        <dbReference type="ChEBI" id="CHEBI:15378"/>
        <dbReference type="ChEBI" id="CHEBI:57856"/>
        <dbReference type="ChEBI" id="CHEBI:59789"/>
        <dbReference type="ChEBI" id="CHEBI:74669"/>
        <dbReference type="ChEBI" id="CHEBI:85680"/>
    </reaction>
    <physiologicalReaction direction="left-to-right" evidence="26">
        <dbReference type="Rhea" id="RHEA:70624"/>
    </physiologicalReaction>
</comment>
<keyword evidence="4 27" id="KW-0489">Methyltransferase</keyword>
<dbReference type="Proteomes" id="UP001318040">
    <property type="component" value="Chromosome 26"/>
</dbReference>
<comment type="subcellular location">
    <subcellularLocation>
        <location evidence="27">Endoplasmic reticulum membrane</location>
        <topology evidence="27">Multi-pass membrane protein</topology>
    </subcellularLocation>
    <subcellularLocation>
        <location evidence="27">Mitochondrion membrane</location>
        <topology evidence="27">Multi-pass membrane protein</topology>
    </subcellularLocation>
    <text evidence="27">Found in endoplasmic reticulum where most PEMT activity is generated and in mitochondria.</text>
</comment>
<dbReference type="HAMAP" id="MF_03216">
    <property type="entry name" value="PLMT"/>
    <property type="match status" value="1"/>
</dbReference>
<dbReference type="FunFam" id="1.20.120.1630:FF:000005">
    <property type="entry name" value="Phosphatidylethanolamine N-methyltransferase"/>
    <property type="match status" value="1"/>
</dbReference>
<gene>
    <name evidence="27 30" type="primary">PEMT</name>
</gene>
<feature type="binding site" evidence="27">
    <location>
        <begin position="125"/>
        <end position="127"/>
    </location>
    <ligand>
        <name>S-adenosyl-L-methionine</name>
        <dbReference type="ChEBI" id="CHEBI:59789"/>
    </ligand>
</feature>
<evidence type="ECO:0000256" key="26">
    <source>
        <dbReference type="ARBA" id="ARBA00052148"/>
    </source>
</evidence>
<dbReference type="Gene3D" id="1.20.120.1630">
    <property type="match status" value="1"/>
</dbReference>
<proteinExistence type="inferred from homology"/>
<evidence type="ECO:0000256" key="20">
    <source>
        <dbReference type="ARBA" id="ARBA00051210"/>
    </source>
</evidence>
<sequence>MHECCGGFGHIDMSKAEFPLPVEQLSQWLTDSVNWTDANLYIALACIVFNPTFWNVVARREHRTRFLTRACCGSAHGACYALAIAILLLGFYRDYRFLEAMRSQPRVPLLDRGAPVYAAGLALVSLGSLLVLTSFWALGITGTFLGDYCGILMDGKAAGFPFSVTDNPMYWGSTLNFLGCSLMQASPAGIILTCGVAISYRVAIAFEGPFTRAIYEQRNVGLKRR</sequence>
<keyword evidence="6 27" id="KW-0949">S-adenosyl-L-methionine</keyword>
<dbReference type="PANTHER" id="PTHR15458">
    <property type="entry name" value="PHOSPHATIDYLETHANOLAMINE N-METHYLTRANSFERASE"/>
    <property type="match status" value="1"/>
</dbReference>
<protein>
    <recommendedName>
        <fullName evidence="27">Phosphatidylethanolamine N-methyltransferase</fullName>
        <shortName evidence="27">PEAMT</shortName>
        <shortName evidence="27">PEMT</shortName>
        <ecNumber evidence="27">2.1.1.17</ecNumber>
        <ecNumber evidence="27">2.1.1.71</ecNumber>
    </recommendedName>
    <alternativeName>
        <fullName evidence="27">Phospholipid methyltransferase</fullName>
        <shortName evidence="27">PLMT</shortName>
    </alternativeName>
</protein>
<evidence type="ECO:0000256" key="2">
    <source>
        <dbReference type="ARBA" id="ARBA00005189"/>
    </source>
</evidence>
<evidence type="ECO:0000256" key="9">
    <source>
        <dbReference type="ARBA" id="ARBA00022989"/>
    </source>
</evidence>
<dbReference type="Pfam" id="PF04191">
    <property type="entry name" value="PEMT"/>
    <property type="match status" value="1"/>
</dbReference>
<comment type="catalytic activity">
    <reaction evidence="27">
        <text>a 1,2-diacyl-sn-glycero-3-phosphoethanolamine + S-adenosyl-L-methionine = a 1,2-diacyl-sn-glycero-3-phospho-N-methylethanolamine + S-adenosyl-L-homocysteine + H(+)</text>
        <dbReference type="Rhea" id="RHEA:11164"/>
        <dbReference type="ChEBI" id="CHEBI:15378"/>
        <dbReference type="ChEBI" id="CHEBI:57856"/>
        <dbReference type="ChEBI" id="CHEBI:59789"/>
        <dbReference type="ChEBI" id="CHEBI:64573"/>
        <dbReference type="ChEBI" id="CHEBI:64612"/>
        <dbReference type="EC" id="2.1.1.17"/>
    </reaction>
</comment>
<keyword evidence="3 27" id="KW-0444">Lipid biosynthesis</keyword>
<feature type="intramembrane region" description="Helical" evidence="27">
    <location>
        <begin position="38"/>
        <end position="58"/>
    </location>
</feature>
<evidence type="ECO:0000256" key="18">
    <source>
        <dbReference type="ARBA" id="ARBA00050814"/>
    </source>
</evidence>
<evidence type="ECO:0000313" key="30">
    <source>
        <dbReference type="RefSeq" id="XP_032816857.1"/>
    </source>
</evidence>
<feature type="transmembrane region" description="Helical" evidence="28">
    <location>
        <begin position="38"/>
        <end position="58"/>
    </location>
</feature>
<evidence type="ECO:0000256" key="6">
    <source>
        <dbReference type="ARBA" id="ARBA00022691"/>
    </source>
</evidence>
<dbReference type="GO" id="GO:0004608">
    <property type="term" value="F:phosphatidylethanolamine N-methyltransferase activity"/>
    <property type="evidence" value="ECO:0007669"/>
    <property type="project" value="UniProtKB-UniRule"/>
</dbReference>
<comment type="catalytic activity">
    <reaction evidence="27">
        <text>a 1,2-diacyl-sn-glycero-3-phospho-N-methylethanolamine + S-adenosyl-L-methionine = a 1,2-diacyl-sn-glycero-3-phospho-N,N-dimethylethanolamine + S-adenosyl-L-homocysteine + H(+)</text>
        <dbReference type="Rhea" id="RHEA:32735"/>
        <dbReference type="ChEBI" id="CHEBI:15378"/>
        <dbReference type="ChEBI" id="CHEBI:57856"/>
        <dbReference type="ChEBI" id="CHEBI:59789"/>
        <dbReference type="ChEBI" id="CHEBI:64572"/>
        <dbReference type="ChEBI" id="CHEBI:64573"/>
        <dbReference type="EC" id="2.1.1.71"/>
    </reaction>
</comment>
<dbReference type="PANTHER" id="PTHR15458:SF5">
    <property type="entry name" value="PHOSPHATIDYLETHANOLAMINE N-METHYLTRANSFERASE"/>
    <property type="match status" value="1"/>
</dbReference>
<dbReference type="AlphaFoldDB" id="A0AAJ7THV5"/>
<keyword evidence="11 27" id="KW-0496">Mitochondrion</keyword>
<evidence type="ECO:0000256" key="12">
    <source>
        <dbReference type="ARBA" id="ARBA00023136"/>
    </source>
</evidence>
<evidence type="ECO:0000256" key="1">
    <source>
        <dbReference type="ARBA" id="ARBA00004969"/>
    </source>
</evidence>
<comment type="caution">
    <text evidence="27">Lacks conserved residue(s) required for the propagation of feature annotation.</text>
</comment>
<comment type="pathway">
    <text evidence="1 27">Phospholipid metabolism; phosphatidylcholine biosynthesis.</text>
</comment>
<dbReference type="EC" id="2.1.1.17" evidence="27"/>
<comment type="catalytic activity">
    <reaction evidence="27">
        <text>a 1,2-diacyl-sn-glycero-3-phospho-N,N-dimethylethanolamine + S-adenosyl-L-methionine = a 1,2-diacyl-sn-glycero-3-phosphocholine + S-adenosyl-L-homocysteine + H(+)</text>
        <dbReference type="Rhea" id="RHEA:32739"/>
        <dbReference type="ChEBI" id="CHEBI:15378"/>
        <dbReference type="ChEBI" id="CHEBI:57643"/>
        <dbReference type="ChEBI" id="CHEBI:57856"/>
        <dbReference type="ChEBI" id="CHEBI:59789"/>
        <dbReference type="ChEBI" id="CHEBI:64572"/>
    </reaction>
</comment>
<keyword evidence="10 27" id="KW-0443">Lipid metabolism</keyword>
<comment type="pathway">
    <text evidence="2">Lipid metabolism.</text>
</comment>
<evidence type="ECO:0000256" key="28">
    <source>
        <dbReference type="SAM" id="Phobius"/>
    </source>
</evidence>
<accession>A0AAJ7THV5</accession>
<comment type="catalytic activity">
    <reaction evidence="20">
        <text>1,2-di-(9Z,12Z,15Z-octadecatrienoyl)-sn-glycero-3-phospho-N,N-dimethylethanolamine + S-adenosyl-L-methionine = 1,2-di-(9Z,12Z,15Z-octadecatrienoyl)-sn-glycero-3-phosphocholine + S-adenosyl-L-homocysteine + H(+)</text>
        <dbReference type="Rhea" id="RHEA:70759"/>
        <dbReference type="ChEBI" id="CHEBI:15378"/>
        <dbReference type="ChEBI" id="CHEBI:57856"/>
        <dbReference type="ChEBI" id="CHEBI:59789"/>
        <dbReference type="ChEBI" id="CHEBI:86161"/>
        <dbReference type="ChEBI" id="CHEBI:189860"/>
    </reaction>
    <physiologicalReaction direction="left-to-right" evidence="20">
        <dbReference type="Rhea" id="RHEA:70760"/>
    </physiologicalReaction>
</comment>
<dbReference type="KEGG" id="pmrn:116946104"/>
<feature type="transmembrane region" description="Helical" evidence="28">
    <location>
        <begin position="116"/>
        <end position="138"/>
    </location>
</feature>
<organism evidence="29 30">
    <name type="scientific">Petromyzon marinus</name>
    <name type="common">Sea lamprey</name>
    <dbReference type="NCBI Taxonomy" id="7757"/>
    <lineage>
        <taxon>Eukaryota</taxon>
        <taxon>Metazoa</taxon>
        <taxon>Chordata</taxon>
        <taxon>Craniata</taxon>
        <taxon>Vertebrata</taxon>
        <taxon>Cyclostomata</taxon>
        <taxon>Hyperoartia</taxon>
        <taxon>Petromyzontiformes</taxon>
        <taxon>Petromyzontidae</taxon>
        <taxon>Petromyzon</taxon>
    </lineage>
</organism>
<comment type="function">
    <text evidence="27">Catalyzes the three sequential steps of the methylation pathway for the biosynthesis of phosphatidylcholine, a critical and essential component for membrane structure. Uses S-adenosylmethionine (S-adenosyl-L-methionine, SAM or AdoMet) as the methyl group donor for the methylation of phosphatidylethanolamine (1,2-diacyl-sn-glycero-3-phosphoethanolamine, PE) to phosphatidylmonomethylethanolamine (1,2-diacyl-sn-glycero-3-phospho-N-methylethanolamine, PMME), PMME to phosphatidyldimethylethanolamine (1,2-diacyl-sn-glycero-3-phospho-N,N-dimethylethanolamine, PDME), and PDME to phosphatidylcholine (1,2-diacyl-sn-glycero-3-phosphocholine, PC), producing S-adenosyl-L-homocysteine in each step.</text>
</comment>
<dbReference type="InterPro" id="IPR007318">
    <property type="entry name" value="Phopholipid_MeTrfase"/>
</dbReference>
<feature type="topological domain" description="Cytoplasmic" evidence="27">
    <location>
        <begin position="206"/>
        <end position="225"/>
    </location>
</feature>
<dbReference type="CTD" id="10400"/>
<dbReference type="EC" id="2.1.1.71" evidence="27"/>
<evidence type="ECO:0000256" key="25">
    <source>
        <dbReference type="ARBA" id="ARBA00052126"/>
    </source>
</evidence>
<dbReference type="PROSITE" id="PS51599">
    <property type="entry name" value="SAM_PEMT_PEM2"/>
    <property type="match status" value="1"/>
</dbReference>
<evidence type="ECO:0000256" key="3">
    <source>
        <dbReference type="ARBA" id="ARBA00022516"/>
    </source>
</evidence>
<evidence type="ECO:0000256" key="17">
    <source>
        <dbReference type="ARBA" id="ARBA00050788"/>
    </source>
</evidence>
<comment type="similarity">
    <text evidence="27">Belongs to the class VI-like SAM-binding methyltransferase superfamily. PEMT/PEM2 methyltransferase family.</text>
</comment>
<keyword evidence="13 27" id="KW-0594">Phospholipid biosynthesis</keyword>
<keyword evidence="5 27" id="KW-0808">Transferase</keyword>
<comment type="catalytic activity">
    <reaction evidence="23">
        <text>1,2-di-(9Z,12Z,15Z-octadecatrienoyl)-sn-glycero-3-phospho-N-methylethanolamine + S-adenosyl-L-methionine = 1,2-di-(9Z,12Z,15Z-octadecatrienoyl)-sn-glycero-3-phospho-N,N-dimethylethanolamine + S-adenosyl-L-homocysteine + H(+)</text>
        <dbReference type="Rhea" id="RHEA:70755"/>
        <dbReference type="ChEBI" id="CHEBI:15378"/>
        <dbReference type="ChEBI" id="CHEBI:57856"/>
        <dbReference type="ChEBI" id="CHEBI:59789"/>
        <dbReference type="ChEBI" id="CHEBI:189859"/>
        <dbReference type="ChEBI" id="CHEBI:189860"/>
    </reaction>
    <physiologicalReaction direction="left-to-right" evidence="23">
        <dbReference type="Rhea" id="RHEA:70756"/>
    </physiologicalReaction>
</comment>
<dbReference type="InterPro" id="IPR024960">
    <property type="entry name" value="PEMT/MFAP"/>
</dbReference>
<evidence type="ECO:0000256" key="19">
    <source>
        <dbReference type="ARBA" id="ARBA00050899"/>
    </source>
</evidence>
<dbReference type="GO" id="GO:0000773">
    <property type="term" value="F:phosphatidyl-N-methylethanolamine N-methyltransferase activity"/>
    <property type="evidence" value="ECO:0007669"/>
    <property type="project" value="UniProtKB-UniRule"/>
</dbReference>
<evidence type="ECO:0000256" key="14">
    <source>
        <dbReference type="ARBA" id="ARBA00023264"/>
    </source>
</evidence>
<keyword evidence="12 27" id="KW-0472">Membrane</keyword>
<evidence type="ECO:0000256" key="16">
    <source>
        <dbReference type="ARBA" id="ARBA00050744"/>
    </source>
</evidence>
<evidence type="ECO:0000256" key="8">
    <source>
        <dbReference type="ARBA" id="ARBA00022824"/>
    </source>
</evidence>
<evidence type="ECO:0000256" key="7">
    <source>
        <dbReference type="ARBA" id="ARBA00022692"/>
    </source>
</evidence>
<dbReference type="RefSeq" id="XP_032816857.1">
    <property type="nucleotide sequence ID" value="XM_032960966.1"/>
</dbReference>
<evidence type="ECO:0000256" key="15">
    <source>
        <dbReference type="ARBA" id="ARBA00050433"/>
    </source>
</evidence>
<feature type="transmembrane region" description="Helical" evidence="28">
    <location>
        <begin position="70"/>
        <end position="92"/>
    </location>
</feature>
<comment type="catalytic activity">
    <reaction evidence="19">
        <text>1-hexadecanoyl-2-(4Z,7Z,10Z,13Z,16Z,19Z-docosahexaenoyl)-sn-glycero-3-phospho-N-methylethanolamine + S-adenosyl-L-methionine = 1-hexadecanoyl-2-(4Z,7Z,10Z,13Z,16Z,19Z-docosahexaenoyl)-sn-glycero-3-phospho-N,N-dimethylethanolamine + S-adenosyl-L-homocysteine + H(+)</text>
        <dbReference type="Rhea" id="RHEA:70767"/>
        <dbReference type="ChEBI" id="CHEBI:15378"/>
        <dbReference type="ChEBI" id="CHEBI:57856"/>
        <dbReference type="ChEBI" id="CHEBI:59789"/>
        <dbReference type="ChEBI" id="CHEBI:189861"/>
        <dbReference type="ChEBI" id="CHEBI:189862"/>
    </reaction>
    <physiologicalReaction direction="left-to-right" evidence="19">
        <dbReference type="Rhea" id="RHEA:70768"/>
    </physiologicalReaction>
</comment>
<comment type="catalytic activity">
    <reaction evidence="22">
        <text>1,2-di-(9Z-octadecenoyl)-sn-glycero-3-phospho-N-methylethanolamine + S-adenosyl-L-methionine = 1,2-di-(9Z-octadecenoyl)-sn-glycero-3-phospho-N,N-dimethylethanolamine + S-adenosyl-L-homocysteine + H(+)</text>
        <dbReference type="Rhea" id="RHEA:46112"/>
        <dbReference type="ChEBI" id="CHEBI:15378"/>
        <dbReference type="ChEBI" id="CHEBI:57856"/>
        <dbReference type="ChEBI" id="CHEBI:59789"/>
        <dbReference type="ChEBI" id="CHEBI:85679"/>
        <dbReference type="ChEBI" id="CHEBI:85680"/>
    </reaction>
    <physiologicalReaction direction="left-to-right" evidence="22">
        <dbReference type="Rhea" id="RHEA:46113"/>
    </physiologicalReaction>
</comment>
<comment type="catalytic activity">
    <reaction evidence="21">
        <text>1,2-di-(9Z,12Z-octadecadienoyl)-sn-glycero-3-phospho-N,N-dimethylethanolamine + S-adenosyl-L-methionine = 1,2-di-(9Z,12Z-octadecadienoyl)-sn-glycero-3-phosphocholine + S-adenosyl-L-homocysteine + H(+)</text>
        <dbReference type="Rhea" id="RHEA:70747"/>
        <dbReference type="ChEBI" id="CHEBI:15378"/>
        <dbReference type="ChEBI" id="CHEBI:42027"/>
        <dbReference type="ChEBI" id="CHEBI:57856"/>
        <dbReference type="ChEBI" id="CHEBI:59789"/>
        <dbReference type="ChEBI" id="CHEBI:189849"/>
    </reaction>
    <physiologicalReaction direction="left-to-right" evidence="21">
        <dbReference type="Rhea" id="RHEA:70748"/>
    </physiologicalReaction>
</comment>
<keyword evidence="29" id="KW-1185">Reference proteome</keyword>
<evidence type="ECO:0000256" key="13">
    <source>
        <dbReference type="ARBA" id="ARBA00023209"/>
    </source>
</evidence>
<comment type="catalytic activity">
    <reaction evidence="25">
        <text>1,2-di-(9Z,12Z,15Z-octadecatrienoyl)-sn-glycero-3-phosphoethanolamine + S-adenosyl-L-methionine = 1,2-di-(9Z,12Z,15Z-octadecatrienoyl)-sn-glycero-3-phospho-N-methylethanolamine + S-adenosyl-L-homocysteine + H(+)</text>
        <dbReference type="Rhea" id="RHEA:70751"/>
        <dbReference type="ChEBI" id="CHEBI:15378"/>
        <dbReference type="ChEBI" id="CHEBI:57856"/>
        <dbReference type="ChEBI" id="CHEBI:59789"/>
        <dbReference type="ChEBI" id="CHEBI:189858"/>
        <dbReference type="ChEBI" id="CHEBI:189859"/>
    </reaction>
    <physiologicalReaction direction="left-to-right" evidence="25">
        <dbReference type="Rhea" id="RHEA:70752"/>
    </physiologicalReaction>
</comment>
<feature type="topological domain" description="Lumenal" evidence="27">
    <location>
        <begin position="142"/>
        <end position="184"/>
    </location>
</feature>
<evidence type="ECO:0000256" key="10">
    <source>
        <dbReference type="ARBA" id="ARBA00023098"/>
    </source>
</evidence>
<dbReference type="GO" id="GO:0031966">
    <property type="term" value="C:mitochondrial membrane"/>
    <property type="evidence" value="ECO:0007669"/>
    <property type="project" value="UniProtKB-SubCell"/>
</dbReference>
<evidence type="ECO:0000313" key="29">
    <source>
        <dbReference type="Proteomes" id="UP001318040"/>
    </source>
</evidence>
<evidence type="ECO:0000256" key="21">
    <source>
        <dbReference type="ARBA" id="ARBA00051451"/>
    </source>
</evidence>
<evidence type="ECO:0000256" key="4">
    <source>
        <dbReference type="ARBA" id="ARBA00022603"/>
    </source>
</evidence>
<evidence type="ECO:0000256" key="11">
    <source>
        <dbReference type="ARBA" id="ARBA00023128"/>
    </source>
</evidence>
<evidence type="ECO:0000256" key="5">
    <source>
        <dbReference type="ARBA" id="ARBA00022679"/>
    </source>
</evidence>
<evidence type="ECO:0000256" key="22">
    <source>
        <dbReference type="ARBA" id="ARBA00051455"/>
    </source>
</evidence>
<dbReference type="GO" id="GO:0032259">
    <property type="term" value="P:methylation"/>
    <property type="evidence" value="ECO:0007669"/>
    <property type="project" value="UniProtKB-KW"/>
</dbReference>
<evidence type="ECO:0000256" key="27">
    <source>
        <dbReference type="HAMAP-Rule" id="MF_03216"/>
    </source>
</evidence>
<evidence type="ECO:0000256" key="24">
    <source>
        <dbReference type="ARBA" id="ARBA00051941"/>
    </source>
</evidence>
<dbReference type="PIRSF" id="PIRSF005444">
    <property type="entry name" value="PEMT"/>
    <property type="match status" value="1"/>
</dbReference>